<accession>A0A3M2XJ69</accession>
<proteinExistence type="predicted"/>
<sequence length="41" mass="4245">MTAPSKTAVHGLVDFCRAHFAMAGCNSRPRKGDEGGAVVKA</sequence>
<comment type="caution">
    <text evidence="1">The sequence shown here is derived from an EMBL/GenBank/DDBJ whole genome shotgun (WGS) entry which is preliminary data.</text>
</comment>
<gene>
    <name evidence="1" type="ORF">ALQ44_102513</name>
</gene>
<organism evidence="1 2">
    <name type="scientific">Pseudomonas syringae pv. pisi</name>
    <dbReference type="NCBI Taxonomy" id="59510"/>
    <lineage>
        <taxon>Bacteria</taxon>
        <taxon>Pseudomonadati</taxon>
        <taxon>Pseudomonadota</taxon>
        <taxon>Gammaproteobacteria</taxon>
        <taxon>Pseudomonadales</taxon>
        <taxon>Pseudomonadaceae</taxon>
        <taxon>Pseudomonas</taxon>
        <taxon>Pseudomonas syringae</taxon>
    </lineage>
</organism>
<reference evidence="1 2" key="1">
    <citation type="submission" date="2018-08" db="EMBL/GenBank/DDBJ databases">
        <title>Recombination of ecologically and evolutionarily significant loci maintains genetic cohesion in the Pseudomonas syringae species complex.</title>
        <authorList>
            <person name="Dillon M."/>
            <person name="Thakur S."/>
            <person name="Almeida R.N.D."/>
            <person name="Weir B.S."/>
            <person name="Guttman D.S."/>
        </authorList>
    </citation>
    <scope>NUCLEOTIDE SEQUENCE [LARGE SCALE GENOMIC DNA]</scope>
    <source>
        <strain evidence="1 2">ICMP 2788</strain>
    </source>
</reference>
<evidence type="ECO:0000313" key="2">
    <source>
        <dbReference type="Proteomes" id="UP000276886"/>
    </source>
</evidence>
<dbReference type="AlphaFoldDB" id="A0A3M2XJ69"/>
<name>A0A3M2XJ69_PSESJ</name>
<dbReference type="Proteomes" id="UP000276886">
    <property type="component" value="Unassembled WGS sequence"/>
</dbReference>
<dbReference type="EMBL" id="RBPQ01000157">
    <property type="protein sequence ID" value="RMO26772.1"/>
    <property type="molecule type" value="Genomic_DNA"/>
</dbReference>
<protein>
    <submittedName>
        <fullName evidence="1">Uncharacterized protein</fullName>
    </submittedName>
</protein>
<evidence type="ECO:0000313" key="1">
    <source>
        <dbReference type="EMBL" id="RMO26772.1"/>
    </source>
</evidence>